<dbReference type="Pfam" id="PF06500">
    <property type="entry name" value="FrsA-like"/>
    <property type="match status" value="1"/>
</dbReference>
<dbReference type="GO" id="GO:0016787">
    <property type="term" value="F:hydrolase activity"/>
    <property type="evidence" value="ECO:0007669"/>
    <property type="project" value="UniProtKB-KW"/>
</dbReference>
<gene>
    <name evidence="3" type="ORF">JI739_16445</name>
</gene>
<reference evidence="3" key="1">
    <citation type="submission" date="2021-01" db="EMBL/GenBank/DDBJ databases">
        <title>Ramlibacter sp. strain AW1 16S ribosomal RNA gene Genome sequencing and assembly.</title>
        <authorList>
            <person name="Kang M."/>
        </authorList>
    </citation>
    <scope>NUCLEOTIDE SEQUENCE</scope>
    <source>
        <strain evidence="3">AW1</strain>
    </source>
</reference>
<comment type="caution">
    <text evidence="3">The sequence shown here is derived from an EMBL/GenBank/DDBJ whole genome shotgun (WGS) entry which is preliminary data.</text>
</comment>
<dbReference type="InterPro" id="IPR029058">
    <property type="entry name" value="AB_hydrolase_fold"/>
</dbReference>
<dbReference type="Proteomes" id="UP000613011">
    <property type="component" value="Unassembled WGS sequence"/>
</dbReference>
<keyword evidence="1 3" id="KW-0378">Hydrolase</keyword>
<sequence>MSGAPTGAGPWVETFPGNMVWSNATLITKGMAHYNAVAMAEVDAVCERLRVRQSEPDAWRQEWCAMGERVQAFGDEAEAAGHPLTAANYWLRAGMYWFTAERFVEPGELKRSIGEKALRLQQAGLLRRYPTMEKVEVPYEGTTLPALFLKAPGADGPRPTVVMFNGMDNCKEMSVLFAGLEFARRGWHTLAIDGPGQGESLRLRGLFARHDYEVPGAAAYDWVAARPEVDAARVVVLGYSFGGYYAGRIAAMEHRYALGVAFAALHWDLAGWQAEIKRRQDADPKATAQSTFHFRWIMGCDTAEAAIEKARSFNLADVAQRITRPFLIVHAEEDKVVPAPSARKLYEAIASPRKHLKVFTAETGSRYHCQMDNRQVGVDYIADWITDNLPPADR</sequence>
<accession>A0A937D8C9</accession>
<proteinExistence type="predicted"/>
<evidence type="ECO:0000313" key="4">
    <source>
        <dbReference type="Proteomes" id="UP000613011"/>
    </source>
</evidence>
<dbReference type="EMBL" id="JAEQNA010000006">
    <property type="protein sequence ID" value="MBL0421941.1"/>
    <property type="molecule type" value="Genomic_DNA"/>
</dbReference>
<dbReference type="RefSeq" id="WP_201685020.1">
    <property type="nucleotide sequence ID" value="NZ_JAEQNA010000006.1"/>
</dbReference>
<protein>
    <submittedName>
        <fullName evidence="3">Alpha/beta fold hydrolase</fullName>
    </submittedName>
</protein>
<evidence type="ECO:0000259" key="2">
    <source>
        <dbReference type="Pfam" id="PF12146"/>
    </source>
</evidence>
<keyword evidence="4" id="KW-1185">Reference proteome</keyword>
<dbReference type="Gene3D" id="1.20.1440.110">
    <property type="entry name" value="acylaminoacyl peptidase"/>
    <property type="match status" value="1"/>
</dbReference>
<dbReference type="PANTHER" id="PTHR22946:SF12">
    <property type="entry name" value="CONIDIAL PIGMENT BIOSYNTHESIS PROTEIN AYG1 (AFU_ORTHOLOGUE AFUA_2G17550)"/>
    <property type="match status" value="1"/>
</dbReference>
<dbReference type="PANTHER" id="PTHR22946">
    <property type="entry name" value="DIENELACTONE HYDROLASE DOMAIN-CONTAINING PROTEIN-RELATED"/>
    <property type="match status" value="1"/>
</dbReference>
<feature type="domain" description="Serine aminopeptidase S33" evidence="2">
    <location>
        <begin position="316"/>
        <end position="359"/>
    </location>
</feature>
<organism evidence="3 4">
    <name type="scientific">Ramlibacter aurantiacus</name>
    <dbReference type="NCBI Taxonomy" id="2801330"/>
    <lineage>
        <taxon>Bacteria</taxon>
        <taxon>Pseudomonadati</taxon>
        <taxon>Pseudomonadota</taxon>
        <taxon>Betaproteobacteria</taxon>
        <taxon>Burkholderiales</taxon>
        <taxon>Comamonadaceae</taxon>
        <taxon>Ramlibacter</taxon>
    </lineage>
</organism>
<dbReference type="InterPro" id="IPR022742">
    <property type="entry name" value="Hydrolase_4"/>
</dbReference>
<dbReference type="InterPro" id="IPR010520">
    <property type="entry name" value="FrsA-like"/>
</dbReference>
<evidence type="ECO:0000256" key="1">
    <source>
        <dbReference type="ARBA" id="ARBA00022801"/>
    </source>
</evidence>
<dbReference type="AlphaFoldDB" id="A0A937D8C9"/>
<dbReference type="Pfam" id="PF12146">
    <property type="entry name" value="Hydrolase_4"/>
    <property type="match status" value="1"/>
</dbReference>
<dbReference type="InterPro" id="IPR050261">
    <property type="entry name" value="FrsA_esterase"/>
</dbReference>
<evidence type="ECO:0000313" key="3">
    <source>
        <dbReference type="EMBL" id="MBL0421941.1"/>
    </source>
</evidence>
<dbReference type="Gene3D" id="3.40.50.1820">
    <property type="entry name" value="alpha/beta hydrolase"/>
    <property type="match status" value="1"/>
</dbReference>
<dbReference type="SUPFAM" id="SSF53474">
    <property type="entry name" value="alpha/beta-Hydrolases"/>
    <property type="match status" value="1"/>
</dbReference>
<name>A0A937D8C9_9BURK</name>